<dbReference type="AlphaFoldDB" id="A0A6V8P316"/>
<name>A0A6V8P316_9ACTN</name>
<evidence type="ECO:0000313" key="1">
    <source>
        <dbReference type="EMBL" id="GFP26240.1"/>
    </source>
</evidence>
<accession>A0A6V8P316</accession>
<gene>
    <name evidence="1" type="ORF">HKBW3S25_01731</name>
</gene>
<dbReference type="Proteomes" id="UP000543224">
    <property type="component" value="Unassembled WGS sequence"/>
</dbReference>
<organism evidence="1 2">
    <name type="scientific">Candidatus Hakubella thermalkaliphila</name>
    <dbReference type="NCBI Taxonomy" id="2754717"/>
    <lineage>
        <taxon>Bacteria</taxon>
        <taxon>Bacillati</taxon>
        <taxon>Actinomycetota</taxon>
        <taxon>Actinomycetota incertae sedis</taxon>
        <taxon>Candidatus Hakubellales</taxon>
        <taxon>Candidatus Hakubellaceae</taxon>
        <taxon>Candidatus Hakubella</taxon>
    </lineage>
</organism>
<protein>
    <submittedName>
        <fullName evidence="1">Uncharacterized protein</fullName>
    </submittedName>
</protein>
<dbReference type="EMBL" id="BLRX01000461">
    <property type="protein sequence ID" value="GFP26240.1"/>
    <property type="molecule type" value="Genomic_DNA"/>
</dbReference>
<comment type="caution">
    <text evidence="1">The sequence shown here is derived from an EMBL/GenBank/DDBJ whole genome shotgun (WGS) entry which is preliminary data.</text>
</comment>
<feature type="non-terminal residue" evidence="1">
    <location>
        <position position="78"/>
    </location>
</feature>
<proteinExistence type="predicted"/>
<evidence type="ECO:0000313" key="2">
    <source>
        <dbReference type="Proteomes" id="UP000543224"/>
    </source>
</evidence>
<reference evidence="1 2" key="1">
    <citation type="journal article" date="2020" name="Front. Microbiol.">
        <title>Single-cell genomics of novel Actinobacteria with the Wood-Ljungdahl pathway discovered in a serpentinizing system.</title>
        <authorList>
            <person name="Merino N."/>
            <person name="Kawai M."/>
            <person name="Boyd E.S."/>
            <person name="Colman D.R."/>
            <person name="McGlynn S.E."/>
            <person name="Nealson K.H."/>
            <person name="Kurokawa K."/>
            <person name="Hongoh Y."/>
        </authorList>
    </citation>
    <scope>NUCLEOTIDE SEQUENCE [LARGE SCALE GENOMIC DNA]</scope>
    <source>
        <strain evidence="1 2">S25</strain>
    </source>
</reference>
<sequence length="78" mass="9001">MDTVLRVGPGQVPNVQARQVPKLLGGVKLSRFMELPEDEFRKLVKEIEEDPLFKRLLCSPHPQEKIVKYSSYPRVELP</sequence>